<evidence type="ECO:0000259" key="13">
    <source>
        <dbReference type="Pfam" id="PF12886"/>
    </source>
</evidence>
<evidence type="ECO:0000256" key="10">
    <source>
        <dbReference type="SAM" id="MobiDB-lite"/>
    </source>
</evidence>
<dbReference type="GO" id="GO:0005737">
    <property type="term" value="C:cytoplasm"/>
    <property type="evidence" value="ECO:0007669"/>
    <property type="project" value="UniProtKB-SubCell"/>
</dbReference>
<evidence type="ECO:0000259" key="12">
    <source>
        <dbReference type="Pfam" id="PF12885"/>
    </source>
</evidence>
<evidence type="ECO:0000259" key="11">
    <source>
        <dbReference type="Pfam" id="PF12884"/>
    </source>
</evidence>
<feature type="region of interest" description="Disordered" evidence="10">
    <location>
        <begin position="1"/>
        <end position="22"/>
    </location>
</feature>
<evidence type="ECO:0000256" key="9">
    <source>
        <dbReference type="ARBA" id="ARBA00023242"/>
    </source>
</evidence>
<dbReference type="GO" id="GO:0008140">
    <property type="term" value="F:cAMP response element binding protein binding"/>
    <property type="evidence" value="ECO:0007669"/>
    <property type="project" value="InterPro"/>
</dbReference>
<evidence type="ECO:0000313" key="14">
    <source>
        <dbReference type="EnsemblMetazoa" id="XP_024082452.1"/>
    </source>
</evidence>
<evidence type="ECO:0000256" key="3">
    <source>
        <dbReference type="ARBA" id="ARBA00007167"/>
    </source>
</evidence>
<keyword evidence="5" id="KW-0597">Phosphoprotein</keyword>
<dbReference type="GeneID" id="106671874"/>
<keyword evidence="15" id="KW-1185">Reference proteome</keyword>
<dbReference type="InterPro" id="IPR024783">
    <property type="entry name" value="TORC_N"/>
</dbReference>
<accession>A0A8I6SH30</accession>
<dbReference type="GO" id="GO:0051289">
    <property type="term" value="P:protein homotetramerization"/>
    <property type="evidence" value="ECO:0007669"/>
    <property type="project" value="InterPro"/>
</dbReference>
<evidence type="ECO:0000313" key="15">
    <source>
        <dbReference type="Proteomes" id="UP000494040"/>
    </source>
</evidence>
<feature type="region of interest" description="Disordered" evidence="10">
    <location>
        <begin position="40"/>
        <end position="116"/>
    </location>
</feature>
<feature type="region of interest" description="Disordered" evidence="10">
    <location>
        <begin position="189"/>
        <end position="246"/>
    </location>
</feature>
<evidence type="ECO:0000256" key="4">
    <source>
        <dbReference type="ARBA" id="ARBA00022490"/>
    </source>
</evidence>
<feature type="domain" description="Transducer of regulated CREB activity middle" evidence="12">
    <location>
        <begin position="150"/>
        <end position="209"/>
    </location>
</feature>
<evidence type="ECO:0000256" key="6">
    <source>
        <dbReference type="ARBA" id="ARBA00023015"/>
    </source>
</evidence>
<keyword evidence="6" id="KW-0805">Transcription regulation</keyword>
<dbReference type="PANTHER" id="PTHR13589:SF15">
    <property type="entry name" value="CREB-REGULATED TRANSCRIPTION COACTIVATOR, ISOFORM B"/>
    <property type="match status" value="1"/>
</dbReference>
<dbReference type="InterPro" id="IPR024785">
    <property type="entry name" value="TORC_C"/>
</dbReference>
<dbReference type="GO" id="GO:0045944">
    <property type="term" value="P:positive regulation of transcription by RNA polymerase II"/>
    <property type="evidence" value="ECO:0007669"/>
    <property type="project" value="TreeGrafter"/>
</dbReference>
<keyword evidence="7" id="KW-0010">Activator</keyword>
<evidence type="ECO:0000256" key="5">
    <source>
        <dbReference type="ARBA" id="ARBA00022553"/>
    </source>
</evidence>
<reference evidence="14" key="1">
    <citation type="submission" date="2022-01" db="UniProtKB">
        <authorList>
            <consortium name="EnsemblMetazoa"/>
        </authorList>
    </citation>
    <scope>IDENTIFICATION</scope>
</reference>
<dbReference type="RefSeq" id="XP_024082452.1">
    <property type="nucleotide sequence ID" value="XM_024226684.1"/>
</dbReference>
<protein>
    <recommendedName>
        <fullName evidence="16">CREB-regulated transcription coactivator 1</fullName>
    </recommendedName>
</protein>
<dbReference type="OrthoDB" id="8947034at2759"/>
<dbReference type="GO" id="GO:0005634">
    <property type="term" value="C:nucleus"/>
    <property type="evidence" value="ECO:0007669"/>
    <property type="project" value="UniProtKB-SubCell"/>
</dbReference>
<feature type="domain" description="Transducer of regulated CREB activity N-terminal" evidence="11">
    <location>
        <begin position="3"/>
        <end position="40"/>
    </location>
</feature>
<evidence type="ECO:0000256" key="8">
    <source>
        <dbReference type="ARBA" id="ARBA00023163"/>
    </source>
</evidence>
<evidence type="ECO:0000256" key="7">
    <source>
        <dbReference type="ARBA" id="ARBA00023159"/>
    </source>
</evidence>
<dbReference type="Proteomes" id="UP000494040">
    <property type="component" value="Unassembled WGS sequence"/>
</dbReference>
<name>A0A8I6SH30_CIMLE</name>
<comment type="subcellular location">
    <subcellularLocation>
        <location evidence="2">Cytoplasm</location>
    </subcellularLocation>
    <subcellularLocation>
        <location evidence="1">Nucleus</location>
    </subcellularLocation>
</comment>
<evidence type="ECO:0008006" key="16">
    <source>
        <dbReference type="Google" id="ProtNLM"/>
    </source>
</evidence>
<dbReference type="Pfam" id="PF12885">
    <property type="entry name" value="TORC_M"/>
    <property type="match status" value="1"/>
</dbReference>
<feature type="region of interest" description="Disordered" evidence="10">
    <location>
        <begin position="274"/>
        <end position="299"/>
    </location>
</feature>
<dbReference type="InterPro" id="IPR024786">
    <property type="entry name" value="TORC"/>
</dbReference>
<comment type="similarity">
    <text evidence="3">Belongs to the TORC family.</text>
</comment>
<keyword evidence="4" id="KW-0963">Cytoplasm</keyword>
<dbReference type="EnsemblMetazoa" id="XM_024226684.1">
    <property type="protein sequence ID" value="XP_024082452.1"/>
    <property type="gene ID" value="LOC106671874"/>
</dbReference>
<dbReference type="InterPro" id="IPR024784">
    <property type="entry name" value="TORC_M"/>
</dbReference>
<proteinExistence type="inferred from homology"/>
<evidence type="ECO:0000256" key="2">
    <source>
        <dbReference type="ARBA" id="ARBA00004496"/>
    </source>
</evidence>
<feature type="compositionally biased region" description="Polar residues" evidence="10">
    <location>
        <begin position="201"/>
        <end position="217"/>
    </location>
</feature>
<organism evidence="14 15">
    <name type="scientific">Cimex lectularius</name>
    <name type="common">Bed bug</name>
    <name type="synonym">Acanthia lectularia</name>
    <dbReference type="NCBI Taxonomy" id="79782"/>
    <lineage>
        <taxon>Eukaryota</taxon>
        <taxon>Metazoa</taxon>
        <taxon>Ecdysozoa</taxon>
        <taxon>Arthropoda</taxon>
        <taxon>Hexapoda</taxon>
        <taxon>Insecta</taxon>
        <taxon>Pterygota</taxon>
        <taxon>Neoptera</taxon>
        <taxon>Paraneoptera</taxon>
        <taxon>Hemiptera</taxon>
        <taxon>Heteroptera</taxon>
        <taxon>Panheteroptera</taxon>
        <taxon>Cimicomorpha</taxon>
        <taxon>Cimicidae</taxon>
        <taxon>Cimex</taxon>
    </lineage>
</organism>
<dbReference type="PANTHER" id="PTHR13589">
    <property type="entry name" value="CREB-REGULATED TRANSCRIPTION COACTIVATOR"/>
    <property type="match status" value="1"/>
</dbReference>
<sequence>MANPRKFSEKIALHNQKQAEETAEFEKIMREVSDATNKSALSCMDELKSPQGKNHTYRERPRSAVGPMRSRPAEKRIDTSPYSGPYLSPPPDTPWRRTHSDSSLHTSSHDSNTYRKGTLDCHTQLDDYETSRRLCSASPEVRPRSAVDMPRVPGISIYPSTQEPGTIQIPIGNNTGSLPDLTSFHFPSPLNTPLDHEDHNSQFTHSGHSGSPRSLSPQPLMRSGRFNYVSTPPNEAPGPPMAMNHINHTEANSHQSTLTRTSPQHMPQSLTVYKFSSSSPCSSSPQSPPSPTNAQCTMNSNPDHNSYFIGQTNALQHHFEQFSMIDSPAGINLDYIGSTNSSLQTDESCPKTRNHELTPDPGYFSTSPSQHNAYVRGAPETTTPNTPSSIPDIIFTDFSNSDELTKDFAVTMVDSLDQDLFPSDECLREGLDPIDFDGLQMLTDPEIITDPATEDHLRLDRL</sequence>
<evidence type="ECO:0000256" key="1">
    <source>
        <dbReference type="ARBA" id="ARBA00004123"/>
    </source>
</evidence>
<keyword evidence="9" id="KW-0539">Nucleus</keyword>
<dbReference type="CTD" id="39970"/>
<keyword evidence="8" id="KW-0804">Transcription</keyword>
<dbReference type="Pfam" id="PF12886">
    <property type="entry name" value="TORC_C"/>
    <property type="match status" value="1"/>
</dbReference>
<feature type="compositionally biased region" description="Low complexity" evidence="10">
    <location>
        <begin position="276"/>
        <end position="285"/>
    </location>
</feature>
<dbReference type="Pfam" id="PF12884">
    <property type="entry name" value="TORC_N"/>
    <property type="match status" value="1"/>
</dbReference>
<feature type="domain" description="Transducer of regulated CREB activity C-terminal" evidence="13">
    <location>
        <begin position="391"/>
        <end position="462"/>
    </location>
</feature>
<dbReference type="AlphaFoldDB" id="A0A8I6SH30"/>